<evidence type="ECO:0000259" key="8">
    <source>
        <dbReference type="PROSITE" id="PS50043"/>
    </source>
</evidence>
<evidence type="ECO:0000256" key="2">
    <source>
        <dbReference type="ARBA" id="ARBA00022553"/>
    </source>
</evidence>
<gene>
    <name evidence="10" type="ORF">COEU31_14380</name>
</gene>
<evidence type="ECO:0000259" key="9">
    <source>
        <dbReference type="PROSITE" id="PS50110"/>
    </source>
</evidence>
<dbReference type="CDD" id="cd17535">
    <property type="entry name" value="REC_NarL-like"/>
    <property type="match status" value="1"/>
</dbReference>
<evidence type="ECO:0000256" key="7">
    <source>
        <dbReference type="PROSITE-ProRule" id="PRU00169"/>
    </source>
</evidence>
<dbReference type="Gene3D" id="3.40.50.2300">
    <property type="match status" value="1"/>
</dbReference>
<dbReference type="InterPro" id="IPR039420">
    <property type="entry name" value="WalR-like"/>
</dbReference>
<keyword evidence="4 10" id="KW-0238">DNA-binding</keyword>
<dbReference type="PANTHER" id="PTHR43214">
    <property type="entry name" value="TWO-COMPONENT RESPONSE REGULATOR"/>
    <property type="match status" value="1"/>
</dbReference>
<reference evidence="10" key="1">
    <citation type="submission" date="2020-06" db="EMBL/GenBank/DDBJ databases">
        <title>Characterization of fructooligosaccharide metabolism and fructooligosaccharide-degrading enzymes in human commensal butyrate producers.</title>
        <authorList>
            <person name="Tanno H."/>
            <person name="Fujii T."/>
            <person name="Hirano K."/>
            <person name="Maeno S."/>
            <person name="Tonozuka T."/>
            <person name="Sakamoto M."/>
            <person name="Ohkuma M."/>
            <person name="Tochio T."/>
            <person name="Endo A."/>
        </authorList>
    </citation>
    <scope>NUCLEOTIDE SEQUENCE</scope>
    <source>
        <strain evidence="10">JCM 31265</strain>
    </source>
</reference>
<dbReference type="InterPro" id="IPR058245">
    <property type="entry name" value="NreC/VraR/RcsB-like_REC"/>
</dbReference>
<dbReference type="GO" id="GO:0006355">
    <property type="term" value="P:regulation of DNA-templated transcription"/>
    <property type="evidence" value="ECO:0007669"/>
    <property type="project" value="InterPro"/>
</dbReference>
<dbReference type="PROSITE" id="PS00622">
    <property type="entry name" value="HTH_LUXR_1"/>
    <property type="match status" value="1"/>
</dbReference>
<dbReference type="CDD" id="cd06170">
    <property type="entry name" value="LuxR_C_like"/>
    <property type="match status" value="1"/>
</dbReference>
<dbReference type="PROSITE" id="PS50043">
    <property type="entry name" value="HTH_LUXR_2"/>
    <property type="match status" value="1"/>
</dbReference>
<dbReference type="SMART" id="SM00421">
    <property type="entry name" value="HTH_LUXR"/>
    <property type="match status" value="1"/>
</dbReference>
<proteinExistence type="predicted"/>
<dbReference type="InterPro" id="IPR016032">
    <property type="entry name" value="Sig_transdc_resp-reg_C-effctor"/>
</dbReference>
<evidence type="ECO:0000256" key="5">
    <source>
        <dbReference type="ARBA" id="ARBA00023163"/>
    </source>
</evidence>
<dbReference type="InterPro" id="IPR011006">
    <property type="entry name" value="CheY-like_superfamily"/>
</dbReference>
<evidence type="ECO:0000313" key="11">
    <source>
        <dbReference type="Proteomes" id="UP000660047"/>
    </source>
</evidence>
<dbReference type="AlphaFoldDB" id="A0AAI9K4N1"/>
<comment type="caution">
    <text evidence="10">The sequence shown here is derived from an EMBL/GenBank/DDBJ whole genome shotgun (WGS) entry which is preliminary data.</text>
</comment>
<dbReference type="InterPro" id="IPR000792">
    <property type="entry name" value="Tscrpt_reg_LuxR_C"/>
</dbReference>
<feature type="domain" description="Response regulatory" evidence="9">
    <location>
        <begin position="2"/>
        <end position="118"/>
    </location>
</feature>
<dbReference type="PANTHER" id="PTHR43214:SF40">
    <property type="entry name" value="TRANSCRIPTIONAL REGULATORY PROTEIN LNRK"/>
    <property type="match status" value="1"/>
</dbReference>
<dbReference type="PRINTS" id="PR00038">
    <property type="entry name" value="HTHLUXR"/>
</dbReference>
<dbReference type="GO" id="GO:0000160">
    <property type="term" value="P:phosphorelay signal transduction system"/>
    <property type="evidence" value="ECO:0007669"/>
    <property type="project" value="InterPro"/>
</dbReference>
<name>A0AAI9K4N1_9FIRM</name>
<evidence type="ECO:0000256" key="4">
    <source>
        <dbReference type="ARBA" id="ARBA00023125"/>
    </source>
</evidence>
<sequence>MNVVIIDDDQLVALSLQTILEACDDIQVSATGGSGADAIRLYEEYQPDVLLMDIRMENINGLEASETIMASHPDARILLLTTFSDDEYIIKALSIGAKGYILKQNFESIAPAVKAVYNGQTVFGDEIVGKLPDLIGHMDTTSSDVQPSPFAGMEYELSSKEMNIIRLVADGLNNKEIASSLYLSEGTVRNYISSILDKLQLRDRTQLACFYYKKLTN</sequence>
<keyword evidence="5" id="KW-0804">Transcription</keyword>
<dbReference type="EMBL" id="BLYL01000007">
    <property type="protein sequence ID" value="GFO94392.1"/>
    <property type="molecule type" value="Genomic_DNA"/>
</dbReference>
<keyword evidence="2 7" id="KW-0597">Phosphoprotein</keyword>
<dbReference type="Proteomes" id="UP000660047">
    <property type="component" value="Unassembled WGS sequence"/>
</dbReference>
<dbReference type="PROSITE" id="PS50110">
    <property type="entry name" value="RESPONSE_REGULATORY"/>
    <property type="match status" value="1"/>
</dbReference>
<dbReference type="RefSeq" id="WP_015533205.1">
    <property type="nucleotide sequence ID" value="NZ_BLYL01000007.1"/>
</dbReference>
<protein>
    <recommendedName>
        <fullName evidence="1">Stage 0 sporulation protein A homolog</fullName>
    </recommendedName>
</protein>
<comment type="function">
    <text evidence="6">May play the central regulatory role in sporulation. It may be an element of the effector pathway responsible for the activation of sporulation genes in response to nutritional stress. Spo0A may act in concert with spo0H (a sigma factor) to control the expression of some genes that are critical to the sporulation process.</text>
</comment>
<feature type="domain" description="HTH luxR-type" evidence="8">
    <location>
        <begin position="156"/>
        <end position="215"/>
    </location>
</feature>
<dbReference type="Pfam" id="PF00196">
    <property type="entry name" value="GerE"/>
    <property type="match status" value="1"/>
</dbReference>
<keyword evidence="3" id="KW-0805">Transcription regulation</keyword>
<dbReference type="InterPro" id="IPR001789">
    <property type="entry name" value="Sig_transdc_resp-reg_receiver"/>
</dbReference>
<dbReference type="GO" id="GO:0003677">
    <property type="term" value="F:DNA binding"/>
    <property type="evidence" value="ECO:0007669"/>
    <property type="project" value="UniProtKB-KW"/>
</dbReference>
<evidence type="ECO:0000313" key="10">
    <source>
        <dbReference type="EMBL" id="GFO94392.1"/>
    </source>
</evidence>
<evidence type="ECO:0000256" key="1">
    <source>
        <dbReference type="ARBA" id="ARBA00018672"/>
    </source>
</evidence>
<dbReference type="SMART" id="SM00448">
    <property type="entry name" value="REC"/>
    <property type="match status" value="1"/>
</dbReference>
<evidence type="ECO:0000256" key="3">
    <source>
        <dbReference type="ARBA" id="ARBA00023015"/>
    </source>
</evidence>
<organism evidence="10 11">
    <name type="scientific">Coprococcus eutactus</name>
    <dbReference type="NCBI Taxonomy" id="33043"/>
    <lineage>
        <taxon>Bacteria</taxon>
        <taxon>Bacillati</taxon>
        <taxon>Bacillota</taxon>
        <taxon>Clostridia</taxon>
        <taxon>Lachnospirales</taxon>
        <taxon>Lachnospiraceae</taxon>
        <taxon>Coprococcus</taxon>
    </lineage>
</organism>
<dbReference type="SUPFAM" id="SSF46894">
    <property type="entry name" value="C-terminal effector domain of the bipartite response regulators"/>
    <property type="match status" value="1"/>
</dbReference>
<feature type="modified residue" description="4-aspartylphosphate" evidence="7">
    <location>
        <position position="53"/>
    </location>
</feature>
<dbReference type="Pfam" id="PF00072">
    <property type="entry name" value="Response_reg"/>
    <property type="match status" value="1"/>
</dbReference>
<accession>A0AAI9K4N1</accession>
<dbReference type="SUPFAM" id="SSF52172">
    <property type="entry name" value="CheY-like"/>
    <property type="match status" value="1"/>
</dbReference>
<evidence type="ECO:0000256" key="6">
    <source>
        <dbReference type="ARBA" id="ARBA00024867"/>
    </source>
</evidence>